<dbReference type="SUPFAM" id="SSF161098">
    <property type="entry name" value="MetI-like"/>
    <property type="match status" value="1"/>
</dbReference>
<dbReference type="CDD" id="cd06261">
    <property type="entry name" value="TM_PBP2"/>
    <property type="match status" value="1"/>
</dbReference>
<keyword evidence="5" id="KW-1003">Cell membrane</keyword>
<reference evidence="14" key="1">
    <citation type="submission" date="2017-04" db="EMBL/GenBank/DDBJ databases">
        <authorList>
            <person name="Varghese N."/>
            <person name="Submissions S."/>
        </authorList>
    </citation>
    <scope>NUCLEOTIDE SEQUENCE [LARGE SCALE GENOMIC DNA]</scope>
    <source>
        <strain evidence="14">RKEM611</strain>
    </source>
</reference>
<dbReference type="InterPro" id="IPR000515">
    <property type="entry name" value="MetI-like"/>
</dbReference>
<keyword evidence="8 11" id="KW-1133">Transmembrane helix</keyword>
<evidence type="ECO:0000313" key="13">
    <source>
        <dbReference type="EMBL" id="SMF10795.1"/>
    </source>
</evidence>
<evidence type="ECO:0000256" key="5">
    <source>
        <dbReference type="ARBA" id="ARBA00022475"/>
    </source>
</evidence>
<dbReference type="STRING" id="1513793.SAMN06296036_10528"/>
<organism evidence="13 14">
    <name type="scientific">Pseudobacteriovorax antillogorgiicola</name>
    <dbReference type="NCBI Taxonomy" id="1513793"/>
    <lineage>
        <taxon>Bacteria</taxon>
        <taxon>Pseudomonadati</taxon>
        <taxon>Bdellovibrionota</taxon>
        <taxon>Oligoflexia</taxon>
        <taxon>Oligoflexales</taxon>
        <taxon>Pseudobacteriovoracaceae</taxon>
        <taxon>Pseudobacteriovorax</taxon>
    </lineage>
</organism>
<dbReference type="InterPro" id="IPR035906">
    <property type="entry name" value="MetI-like_sf"/>
</dbReference>
<feature type="transmembrane region" description="Helical" evidence="11">
    <location>
        <begin position="262"/>
        <end position="283"/>
    </location>
</feature>
<evidence type="ECO:0000256" key="1">
    <source>
        <dbReference type="ARBA" id="ARBA00002264"/>
    </source>
</evidence>
<comment type="similarity">
    <text evidence="3">Belongs to the binding-protein-dependent transport system permease family. MalFG subfamily.</text>
</comment>
<feature type="transmembrane region" description="Helical" evidence="11">
    <location>
        <begin position="149"/>
        <end position="176"/>
    </location>
</feature>
<keyword evidence="9 11" id="KW-0472">Membrane</keyword>
<dbReference type="EMBL" id="FWZT01000005">
    <property type="protein sequence ID" value="SMF10795.1"/>
    <property type="molecule type" value="Genomic_DNA"/>
</dbReference>
<feature type="transmembrane region" description="Helical" evidence="11">
    <location>
        <begin position="21"/>
        <end position="41"/>
    </location>
</feature>
<evidence type="ECO:0000256" key="8">
    <source>
        <dbReference type="ARBA" id="ARBA00022989"/>
    </source>
</evidence>
<evidence type="ECO:0000256" key="4">
    <source>
        <dbReference type="ARBA" id="ARBA00022448"/>
    </source>
</evidence>
<evidence type="ECO:0000256" key="7">
    <source>
        <dbReference type="ARBA" id="ARBA00022692"/>
    </source>
</evidence>
<name>A0A1Y6BHP6_9BACT</name>
<feature type="transmembrane region" description="Helical" evidence="11">
    <location>
        <begin position="320"/>
        <end position="340"/>
    </location>
</feature>
<dbReference type="GO" id="GO:0042956">
    <property type="term" value="P:maltodextrin transmembrane transport"/>
    <property type="evidence" value="ECO:0007669"/>
    <property type="project" value="TreeGrafter"/>
</dbReference>
<evidence type="ECO:0000256" key="11">
    <source>
        <dbReference type="RuleBase" id="RU363032"/>
    </source>
</evidence>
<evidence type="ECO:0000256" key="6">
    <source>
        <dbReference type="ARBA" id="ARBA00022597"/>
    </source>
</evidence>
<dbReference type="AlphaFoldDB" id="A0A1Y6BHP6"/>
<keyword evidence="14" id="KW-1185">Reference proteome</keyword>
<dbReference type="GO" id="GO:0015423">
    <property type="term" value="F:ABC-type maltose transporter activity"/>
    <property type="evidence" value="ECO:0007669"/>
    <property type="project" value="TreeGrafter"/>
</dbReference>
<dbReference type="InterPro" id="IPR050901">
    <property type="entry name" value="BP-dep_ABC_trans_perm"/>
</dbReference>
<keyword evidence="6" id="KW-0762">Sugar transport</keyword>
<sequence length="356" mass="39327">MLGIGNRISSMIKIGKTGPARVLLVHLALSFACIIATFPVFRVVAISFRNTDTVASTETLKFPPRGEASFGDYVQFFGDAVIPYELFRSPDIPEGMDTVDEGDAAPTDEDLDDFEDEFASLDAEDEKPKIRYWYSNYVDLFTEYLFLQWIYNSLIIAFSASFIGVFLAATTAYAFARFNFPGKQFANGFLFTTQMIPAPMMIIPVYLVVKSLNLGNTYAGLVLAMSVTTLPFSIMVLRGYFETIPKSLEDAARVDGCNPISTFFRILLPLSTPALAIAFLFSFTSAWTEFLLASTLIDDVELRPWTLGLMEFSGSFDSRWGLFAAGSVVIAIPSMMLFLYSSKYVVSGLTVGSVKG</sequence>
<keyword evidence="4 11" id="KW-0813">Transport</keyword>
<feature type="domain" description="ABC transmembrane type-1" evidence="12">
    <location>
        <begin position="150"/>
        <end position="341"/>
    </location>
</feature>
<evidence type="ECO:0000256" key="9">
    <source>
        <dbReference type="ARBA" id="ARBA00023136"/>
    </source>
</evidence>
<evidence type="ECO:0000256" key="2">
    <source>
        <dbReference type="ARBA" id="ARBA00004651"/>
    </source>
</evidence>
<dbReference type="PANTHER" id="PTHR32243">
    <property type="entry name" value="MALTOSE TRANSPORT SYSTEM PERMEASE-RELATED"/>
    <property type="match status" value="1"/>
</dbReference>
<gene>
    <name evidence="13" type="ORF">SAMN06296036_10528</name>
</gene>
<dbReference type="PROSITE" id="PS50928">
    <property type="entry name" value="ABC_TM1"/>
    <property type="match status" value="1"/>
</dbReference>
<feature type="transmembrane region" description="Helical" evidence="11">
    <location>
        <begin position="221"/>
        <end position="241"/>
    </location>
</feature>
<dbReference type="Pfam" id="PF00528">
    <property type="entry name" value="BPD_transp_1"/>
    <property type="match status" value="1"/>
</dbReference>
<dbReference type="Gene3D" id="1.10.3720.10">
    <property type="entry name" value="MetI-like"/>
    <property type="match status" value="1"/>
</dbReference>
<dbReference type="OrthoDB" id="369039at2"/>
<dbReference type="PROSITE" id="PS51257">
    <property type="entry name" value="PROKAR_LIPOPROTEIN"/>
    <property type="match status" value="1"/>
</dbReference>
<dbReference type="GO" id="GO:0005886">
    <property type="term" value="C:plasma membrane"/>
    <property type="evidence" value="ECO:0007669"/>
    <property type="project" value="UniProtKB-SubCell"/>
</dbReference>
<feature type="transmembrane region" description="Helical" evidence="11">
    <location>
        <begin position="188"/>
        <end position="209"/>
    </location>
</feature>
<evidence type="ECO:0000259" key="12">
    <source>
        <dbReference type="PROSITE" id="PS50928"/>
    </source>
</evidence>
<dbReference type="PANTHER" id="PTHR32243:SF50">
    <property type="entry name" value="MALTOSE_MALTODEXTRIN TRANSPORT SYSTEM PERMEASE PROTEIN MALG"/>
    <property type="match status" value="1"/>
</dbReference>
<keyword evidence="7 11" id="KW-0812">Transmembrane</keyword>
<proteinExistence type="inferred from homology"/>
<evidence type="ECO:0000256" key="10">
    <source>
        <dbReference type="ARBA" id="ARBA00041109"/>
    </source>
</evidence>
<evidence type="ECO:0000313" key="14">
    <source>
        <dbReference type="Proteomes" id="UP000192907"/>
    </source>
</evidence>
<comment type="function">
    <text evidence="1">Part of the ABC transporter complex MalEFGK involved in maltose/maltodextrin import. Probably responsible for the translocation of the substrate across the membrane.</text>
</comment>
<dbReference type="Proteomes" id="UP000192907">
    <property type="component" value="Unassembled WGS sequence"/>
</dbReference>
<evidence type="ECO:0000256" key="3">
    <source>
        <dbReference type="ARBA" id="ARBA00009047"/>
    </source>
</evidence>
<accession>A0A1Y6BHP6</accession>
<protein>
    <recommendedName>
        <fullName evidence="10">Maltose/maltodextrin transport system permease protein MalG</fullName>
    </recommendedName>
</protein>
<comment type="subcellular location">
    <subcellularLocation>
        <location evidence="2 11">Cell membrane</location>
        <topology evidence="2 11">Multi-pass membrane protein</topology>
    </subcellularLocation>
</comment>